<dbReference type="InterPro" id="IPR054208">
    <property type="entry name" value="DUF6914"/>
</dbReference>
<gene>
    <name evidence="1" type="ORF">B0H64DRAFT_204567</name>
</gene>
<evidence type="ECO:0000313" key="1">
    <source>
        <dbReference type="EMBL" id="KAK3293018.1"/>
    </source>
</evidence>
<proteinExistence type="predicted"/>
<dbReference type="RefSeq" id="XP_062656532.1">
    <property type="nucleotide sequence ID" value="XM_062799316.1"/>
</dbReference>
<reference evidence="1" key="1">
    <citation type="journal article" date="2023" name="Mol. Phylogenet. Evol.">
        <title>Genome-scale phylogeny and comparative genomics of the fungal order Sordariales.</title>
        <authorList>
            <person name="Hensen N."/>
            <person name="Bonometti L."/>
            <person name="Westerberg I."/>
            <person name="Brannstrom I.O."/>
            <person name="Guillou S."/>
            <person name="Cros-Aarteil S."/>
            <person name="Calhoun S."/>
            <person name="Haridas S."/>
            <person name="Kuo A."/>
            <person name="Mondo S."/>
            <person name="Pangilinan J."/>
            <person name="Riley R."/>
            <person name="LaButti K."/>
            <person name="Andreopoulos B."/>
            <person name="Lipzen A."/>
            <person name="Chen C."/>
            <person name="Yan M."/>
            <person name="Daum C."/>
            <person name="Ng V."/>
            <person name="Clum A."/>
            <person name="Steindorff A."/>
            <person name="Ohm R.A."/>
            <person name="Martin F."/>
            <person name="Silar P."/>
            <person name="Natvig D.O."/>
            <person name="Lalanne C."/>
            <person name="Gautier V."/>
            <person name="Ament-Velasquez S.L."/>
            <person name="Kruys A."/>
            <person name="Hutchinson M.I."/>
            <person name="Powell A.J."/>
            <person name="Barry K."/>
            <person name="Miller A.N."/>
            <person name="Grigoriev I.V."/>
            <person name="Debuchy R."/>
            <person name="Gladieux P."/>
            <person name="Hiltunen Thoren M."/>
            <person name="Johannesson H."/>
        </authorList>
    </citation>
    <scope>NUCLEOTIDE SEQUENCE</scope>
    <source>
        <strain evidence="1">CBS 168.71</strain>
    </source>
</reference>
<protein>
    <submittedName>
        <fullName evidence="1">Uncharacterized protein</fullName>
    </submittedName>
</protein>
<accession>A0AAE0HAL0</accession>
<dbReference type="GeneID" id="87836264"/>
<name>A0AAE0HAL0_9PEZI</name>
<reference evidence="1" key="2">
    <citation type="submission" date="2023-06" db="EMBL/GenBank/DDBJ databases">
        <authorList>
            <consortium name="Lawrence Berkeley National Laboratory"/>
            <person name="Haridas S."/>
            <person name="Hensen N."/>
            <person name="Bonometti L."/>
            <person name="Westerberg I."/>
            <person name="Brannstrom I.O."/>
            <person name="Guillou S."/>
            <person name="Cros-Aarteil S."/>
            <person name="Calhoun S."/>
            <person name="Kuo A."/>
            <person name="Mondo S."/>
            <person name="Pangilinan J."/>
            <person name="Riley R."/>
            <person name="Labutti K."/>
            <person name="Andreopoulos B."/>
            <person name="Lipzen A."/>
            <person name="Chen C."/>
            <person name="Yanf M."/>
            <person name="Daum C."/>
            <person name="Ng V."/>
            <person name="Clum A."/>
            <person name="Steindorff A."/>
            <person name="Ohm R."/>
            <person name="Martin F."/>
            <person name="Silar P."/>
            <person name="Natvig D."/>
            <person name="Lalanne C."/>
            <person name="Gautier V."/>
            <person name="Ament-Velasquez S.L."/>
            <person name="Kruys A."/>
            <person name="Hutchinson M.I."/>
            <person name="Powell A.J."/>
            <person name="Barry K."/>
            <person name="Miller A.N."/>
            <person name="Grigoriev I.V."/>
            <person name="Debuchy R."/>
            <person name="Gladieux P."/>
            <person name="Thoren M.H."/>
            <person name="Johannesson H."/>
        </authorList>
    </citation>
    <scope>NUCLEOTIDE SEQUENCE</scope>
    <source>
        <strain evidence="1">CBS 168.71</strain>
    </source>
</reference>
<dbReference type="AlphaFoldDB" id="A0AAE0HAL0"/>
<dbReference type="EMBL" id="JAUEPN010000006">
    <property type="protein sequence ID" value="KAK3293018.1"/>
    <property type="molecule type" value="Genomic_DNA"/>
</dbReference>
<evidence type="ECO:0000313" key="2">
    <source>
        <dbReference type="Proteomes" id="UP001278766"/>
    </source>
</evidence>
<comment type="caution">
    <text evidence="1">The sequence shown here is derived from an EMBL/GenBank/DDBJ whole genome shotgun (WGS) entry which is preliminary data.</text>
</comment>
<dbReference type="Pfam" id="PF21858">
    <property type="entry name" value="DUF6914"/>
    <property type="match status" value="1"/>
</dbReference>
<keyword evidence="2" id="KW-1185">Reference proteome</keyword>
<dbReference type="Proteomes" id="UP001278766">
    <property type="component" value="Unassembled WGS sequence"/>
</dbReference>
<sequence length="187" mass="21617">MSNKNRIYFCVYRQQGFAGSDGNPRVFHCGLWVESKSSRGGGHYFHVQFHGRRPVNRPNYPDGWEYGTSVTRDREANWRQSNNIIGRILLGKLPAGVDARHIHQICAAVRMPREGTDENCWDWAHWAIRDIQRQGWLQSFPWSGRDGFAARAQRQAVKWYEGDRGRVPANHKWDYFGIESGGHCAVM</sequence>
<organism evidence="1 2">
    <name type="scientific">Chaetomium fimeti</name>
    <dbReference type="NCBI Taxonomy" id="1854472"/>
    <lineage>
        <taxon>Eukaryota</taxon>
        <taxon>Fungi</taxon>
        <taxon>Dikarya</taxon>
        <taxon>Ascomycota</taxon>
        <taxon>Pezizomycotina</taxon>
        <taxon>Sordariomycetes</taxon>
        <taxon>Sordariomycetidae</taxon>
        <taxon>Sordariales</taxon>
        <taxon>Chaetomiaceae</taxon>
        <taxon>Chaetomium</taxon>
    </lineage>
</organism>